<dbReference type="InterPro" id="IPR011009">
    <property type="entry name" value="Kinase-like_dom_sf"/>
</dbReference>
<evidence type="ECO:0000313" key="13">
    <source>
        <dbReference type="Proteomes" id="UP001379533"/>
    </source>
</evidence>
<proteinExistence type="predicted"/>
<dbReference type="PROSITE" id="PS50011">
    <property type="entry name" value="PROTEIN_KINASE_DOM"/>
    <property type="match status" value="1"/>
</dbReference>
<feature type="domain" description="Protein kinase" evidence="11">
    <location>
        <begin position="150"/>
        <end position="406"/>
    </location>
</feature>
<evidence type="ECO:0000256" key="10">
    <source>
        <dbReference type="SAM" id="MobiDB-lite"/>
    </source>
</evidence>
<dbReference type="InterPro" id="IPR053235">
    <property type="entry name" value="Ser_Thr_kinase"/>
</dbReference>
<dbReference type="Gene3D" id="1.10.510.10">
    <property type="entry name" value="Transferase(Phosphotransferase) domain 1"/>
    <property type="match status" value="1"/>
</dbReference>
<accession>A0ABZ2KIZ1</accession>
<evidence type="ECO:0000313" key="12">
    <source>
        <dbReference type="EMBL" id="WXA98653.1"/>
    </source>
</evidence>
<protein>
    <recommendedName>
        <fullName evidence="1">non-specific serine/threonine protein kinase</fullName>
        <ecNumber evidence="1">2.7.11.1</ecNumber>
    </recommendedName>
</protein>
<evidence type="ECO:0000256" key="6">
    <source>
        <dbReference type="ARBA" id="ARBA00022840"/>
    </source>
</evidence>
<reference evidence="12 13" key="1">
    <citation type="submission" date="2021-12" db="EMBL/GenBank/DDBJ databases">
        <title>Discovery of the Pendulisporaceae a myxobacterial family with distinct sporulation behavior and unique specialized metabolism.</title>
        <authorList>
            <person name="Garcia R."/>
            <person name="Popoff A."/>
            <person name="Bader C.D."/>
            <person name="Loehr J."/>
            <person name="Walesch S."/>
            <person name="Walt C."/>
            <person name="Boldt J."/>
            <person name="Bunk B."/>
            <person name="Haeckl F.J.F.P.J."/>
            <person name="Gunesch A.P."/>
            <person name="Birkelbach J."/>
            <person name="Nuebel U."/>
            <person name="Pietschmann T."/>
            <person name="Bach T."/>
            <person name="Mueller R."/>
        </authorList>
    </citation>
    <scope>NUCLEOTIDE SEQUENCE [LARGE SCALE GENOMIC DNA]</scope>
    <source>
        <strain evidence="12 13">MSr12523</strain>
    </source>
</reference>
<keyword evidence="3" id="KW-0808">Transferase</keyword>
<gene>
    <name evidence="12" type="ORF">LZC95_17700</name>
</gene>
<feature type="binding site" evidence="9">
    <location>
        <position position="178"/>
    </location>
    <ligand>
        <name>ATP</name>
        <dbReference type="ChEBI" id="CHEBI:30616"/>
    </ligand>
</feature>
<evidence type="ECO:0000256" key="9">
    <source>
        <dbReference type="PROSITE-ProRule" id="PRU10141"/>
    </source>
</evidence>
<dbReference type="Gene3D" id="3.30.200.20">
    <property type="entry name" value="Phosphorylase Kinase, domain 1"/>
    <property type="match status" value="1"/>
</dbReference>
<dbReference type="InterPro" id="IPR017441">
    <property type="entry name" value="Protein_kinase_ATP_BS"/>
</dbReference>
<keyword evidence="6 9" id="KW-0067">ATP-binding</keyword>
<dbReference type="Pfam" id="PF00069">
    <property type="entry name" value="Pkinase"/>
    <property type="match status" value="1"/>
</dbReference>
<dbReference type="InterPro" id="IPR000719">
    <property type="entry name" value="Prot_kinase_dom"/>
</dbReference>
<name>A0ABZ2KIZ1_9BACT</name>
<feature type="region of interest" description="Disordered" evidence="10">
    <location>
        <begin position="1"/>
        <end position="124"/>
    </location>
</feature>
<evidence type="ECO:0000256" key="1">
    <source>
        <dbReference type="ARBA" id="ARBA00012513"/>
    </source>
</evidence>
<keyword evidence="13" id="KW-1185">Reference proteome</keyword>
<evidence type="ECO:0000256" key="3">
    <source>
        <dbReference type="ARBA" id="ARBA00022679"/>
    </source>
</evidence>
<sequence>MTGGPPSKTGTIPPPVSAPPPSVPRPQAPLAPPTPPVPYPPHPHPHPGSNPGPPPSSQPRAAPPPRHSATQPLTHPPSQNFAAQHPVGGVGSVTLAGMPPMQTHHPGAGAQGSPTLHGHGFHTTPPMPMPRITVQYPQVGAVLTSARGNYEVRSIVGSGEFGAVYECVGPFDQVYAVKMIRPANRPHGEVHAEWAREVQRLMLLRHPNVVFIYDAFEQNFLYYLALERCDHPLTAMLGPPMQESLVIELARQLLAAVQFLHDNDIVHDDLHPGNVLISHADRPIVKISDFGISHELRGQSAIRPNVVHHKIMAPEVVAAGYTSKQSDLYQVGLLLYWMLTGSPALAAGLPYQELIRQVGGGEPRRRAEQIGTPLGHLIAKMLRRREAYRYTSAREVWADLRALPAWQNRDLFRDT</sequence>
<evidence type="ECO:0000256" key="8">
    <source>
        <dbReference type="ARBA" id="ARBA00048679"/>
    </source>
</evidence>
<evidence type="ECO:0000256" key="5">
    <source>
        <dbReference type="ARBA" id="ARBA00022777"/>
    </source>
</evidence>
<dbReference type="PROSITE" id="PS00107">
    <property type="entry name" value="PROTEIN_KINASE_ATP"/>
    <property type="match status" value="1"/>
</dbReference>
<dbReference type="Proteomes" id="UP001379533">
    <property type="component" value="Chromosome"/>
</dbReference>
<comment type="catalytic activity">
    <reaction evidence="8">
        <text>L-seryl-[protein] + ATP = O-phospho-L-seryl-[protein] + ADP + H(+)</text>
        <dbReference type="Rhea" id="RHEA:17989"/>
        <dbReference type="Rhea" id="RHEA-COMP:9863"/>
        <dbReference type="Rhea" id="RHEA-COMP:11604"/>
        <dbReference type="ChEBI" id="CHEBI:15378"/>
        <dbReference type="ChEBI" id="CHEBI:29999"/>
        <dbReference type="ChEBI" id="CHEBI:30616"/>
        <dbReference type="ChEBI" id="CHEBI:83421"/>
        <dbReference type="ChEBI" id="CHEBI:456216"/>
        <dbReference type="EC" id="2.7.11.1"/>
    </reaction>
</comment>
<feature type="compositionally biased region" description="Pro residues" evidence="10">
    <location>
        <begin position="12"/>
        <end position="66"/>
    </location>
</feature>
<dbReference type="EMBL" id="CP089982">
    <property type="protein sequence ID" value="WXA98653.1"/>
    <property type="molecule type" value="Genomic_DNA"/>
</dbReference>
<evidence type="ECO:0000256" key="2">
    <source>
        <dbReference type="ARBA" id="ARBA00022527"/>
    </source>
</evidence>
<evidence type="ECO:0000256" key="4">
    <source>
        <dbReference type="ARBA" id="ARBA00022741"/>
    </source>
</evidence>
<dbReference type="PANTHER" id="PTHR24361:SF433">
    <property type="entry name" value="PROTEIN KINASE DOMAIN-CONTAINING PROTEIN"/>
    <property type="match status" value="1"/>
</dbReference>
<dbReference type="PANTHER" id="PTHR24361">
    <property type="entry name" value="MITOGEN-ACTIVATED KINASE KINASE KINASE"/>
    <property type="match status" value="1"/>
</dbReference>
<dbReference type="CDD" id="cd14014">
    <property type="entry name" value="STKc_PknB_like"/>
    <property type="match status" value="1"/>
</dbReference>
<keyword evidence="2 12" id="KW-0723">Serine/threonine-protein kinase</keyword>
<evidence type="ECO:0000259" key="11">
    <source>
        <dbReference type="PROSITE" id="PS50011"/>
    </source>
</evidence>
<dbReference type="EC" id="2.7.11.1" evidence="1"/>
<evidence type="ECO:0000256" key="7">
    <source>
        <dbReference type="ARBA" id="ARBA00047899"/>
    </source>
</evidence>
<keyword evidence="5 12" id="KW-0418">Kinase</keyword>
<dbReference type="SUPFAM" id="SSF56112">
    <property type="entry name" value="Protein kinase-like (PK-like)"/>
    <property type="match status" value="1"/>
</dbReference>
<keyword evidence="4 9" id="KW-0547">Nucleotide-binding</keyword>
<organism evidence="12 13">
    <name type="scientific">Pendulispora brunnea</name>
    <dbReference type="NCBI Taxonomy" id="2905690"/>
    <lineage>
        <taxon>Bacteria</taxon>
        <taxon>Pseudomonadati</taxon>
        <taxon>Myxococcota</taxon>
        <taxon>Myxococcia</taxon>
        <taxon>Myxococcales</taxon>
        <taxon>Sorangiineae</taxon>
        <taxon>Pendulisporaceae</taxon>
        <taxon>Pendulispora</taxon>
    </lineage>
</organism>
<comment type="catalytic activity">
    <reaction evidence="7">
        <text>L-threonyl-[protein] + ATP = O-phospho-L-threonyl-[protein] + ADP + H(+)</text>
        <dbReference type="Rhea" id="RHEA:46608"/>
        <dbReference type="Rhea" id="RHEA-COMP:11060"/>
        <dbReference type="Rhea" id="RHEA-COMP:11605"/>
        <dbReference type="ChEBI" id="CHEBI:15378"/>
        <dbReference type="ChEBI" id="CHEBI:30013"/>
        <dbReference type="ChEBI" id="CHEBI:30616"/>
        <dbReference type="ChEBI" id="CHEBI:61977"/>
        <dbReference type="ChEBI" id="CHEBI:456216"/>
        <dbReference type="EC" id="2.7.11.1"/>
    </reaction>
</comment>
<dbReference type="GO" id="GO:0004674">
    <property type="term" value="F:protein serine/threonine kinase activity"/>
    <property type="evidence" value="ECO:0007669"/>
    <property type="project" value="UniProtKB-KW"/>
</dbReference>
<dbReference type="RefSeq" id="WP_394849267.1">
    <property type="nucleotide sequence ID" value="NZ_CP089982.1"/>
</dbReference>
<feature type="compositionally biased region" description="Polar residues" evidence="10">
    <location>
        <begin position="70"/>
        <end position="82"/>
    </location>
</feature>